<name>A0A2T8HK71_9SPHI</name>
<gene>
    <name evidence="1" type="ORF">DC487_07895</name>
</gene>
<dbReference type="EMBL" id="QDKG01000002">
    <property type="protein sequence ID" value="PVH25844.1"/>
    <property type="molecule type" value="Genomic_DNA"/>
</dbReference>
<protein>
    <submittedName>
        <fullName evidence="1">Uncharacterized protein</fullName>
    </submittedName>
</protein>
<dbReference type="AlphaFoldDB" id="A0A2T8HK71"/>
<dbReference type="Proteomes" id="UP000245627">
    <property type="component" value="Unassembled WGS sequence"/>
</dbReference>
<accession>A0A2T8HK71</accession>
<comment type="caution">
    <text evidence="1">The sequence shown here is derived from an EMBL/GenBank/DDBJ whole genome shotgun (WGS) entry which is preliminary data.</text>
</comment>
<evidence type="ECO:0000313" key="1">
    <source>
        <dbReference type="EMBL" id="PVH25844.1"/>
    </source>
</evidence>
<organism evidence="1 2">
    <name type="scientific">Sphingobacterium corticibacter</name>
    <dbReference type="NCBI Taxonomy" id="2171749"/>
    <lineage>
        <taxon>Bacteria</taxon>
        <taxon>Pseudomonadati</taxon>
        <taxon>Bacteroidota</taxon>
        <taxon>Sphingobacteriia</taxon>
        <taxon>Sphingobacteriales</taxon>
        <taxon>Sphingobacteriaceae</taxon>
        <taxon>Sphingobacterium</taxon>
    </lineage>
</organism>
<proteinExistence type="predicted"/>
<reference evidence="1 2" key="1">
    <citation type="submission" date="2018-04" db="EMBL/GenBank/DDBJ databases">
        <title>Sphingobacterium cortibacter sp. nov.</title>
        <authorList>
            <person name="Li Y."/>
        </authorList>
    </citation>
    <scope>NUCLEOTIDE SEQUENCE [LARGE SCALE GENOMIC DNA]</scope>
    <source>
        <strain evidence="1 2">2c-3</strain>
    </source>
</reference>
<dbReference type="RefSeq" id="WP_116775416.1">
    <property type="nucleotide sequence ID" value="NZ_QDKG01000002.1"/>
</dbReference>
<evidence type="ECO:0000313" key="2">
    <source>
        <dbReference type="Proteomes" id="UP000245627"/>
    </source>
</evidence>
<keyword evidence="2" id="KW-1185">Reference proteome</keyword>
<sequence>MKDQKRSYSNPQVEIVSLITEHGIAASSVMVSGGLNGNQYQPTVEDWEVGGNGSWITDL</sequence>